<dbReference type="InterPro" id="IPR004360">
    <property type="entry name" value="Glyas_Fos-R_dOase_dom"/>
</dbReference>
<dbReference type="InterPro" id="IPR037523">
    <property type="entry name" value="VOC_core"/>
</dbReference>
<dbReference type="Pfam" id="PF00903">
    <property type="entry name" value="Glyoxalase"/>
    <property type="match status" value="1"/>
</dbReference>
<dbReference type="PROSITE" id="PS51819">
    <property type="entry name" value="VOC"/>
    <property type="match status" value="1"/>
</dbReference>
<name>A0ABS9E0E8_9PROT</name>
<protein>
    <submittedName>
        <fullName evidence="2">VOC family protein</fullName>
    </submittedName>
</protein>
<proteinExistence type="predicted"/>
<dbReference type="RefSeq" id="WP_235705770.1">
    <property type="nucleotide sequence ID" value="NZ_JAKGBZ010000055.1"/>
</dbReference>
<dbReference type="SUPFAM" id="SSF54593">
    <property type="entry name" value="Glyoxalase/Bleomycin resistance protein/Dihydroxybiphenyl dioxygenase"/>
    <property type="match status" value="1"/>
</dbReference>
<dbReference type="Proteomes" id="UP001521209">
    <property type="component" value="Unassembled WGS sequence"/>
</dbReference>
<gene>
    <name evidence="2" type="ORF">L2A60_17605</name>
</gene>
<feature type="non-terminal residue" evidence="2">
    <location>
        <position position="1"/>
    </location>
</feature>
<dbReference type="Gene3D" id="3.10.180.10">
    <property type="entry name" value="2,3-Dihydroxybiphenyl 1,2-Dioxygenase, domain 1"/>
    <property type="match status" value="1"/>
</dbReference>
<evidence type="ECO:0000313" key="2">
    <source>
        <dbReference type="EMBL" id="MCF3948488.1"/>
    </source>
</evidence>
<accession>A0ABS9E0E8</accession>
<feature type="domain" description="VOC" evidence="1">
    <location>
        <begin position="89"/>
        <end position="212"/>
    </location>
</feature>
<organism evidence="2 3">
    <name type="scientific">Acidiphilium iwatense</name>
    <dbReference type="NCBI Taxonomy" id="768198"/>
    <lineage>
        <taxon>Bacteria</taxon>
        <taxon>Pseudomonadati</taxon>
        <taxon>Pseudomonadota</taxon>
        <taxon>Alphaproteobacteria</taxon>
        <taxon>Acetobacterales</taxon>
        <taxon>Acidocellaceae</taxon>
        <taxon>Acidiphilium</taxon>
    </lineage>
</organism>
<reference evidence="2 3" key="1">
    <citation type="submission" date="2022-01" db="EMBL/GenBank/DDBJ databases">
        <authorList>
            <person name="Won M."/>
            <person name="Kim S.-J."/>
            <person name="Kwon S.-W."/>
        </authorList>
    </citation>
    <scope>NUCLEOTIDE SEQUENCE [LARGE SCALE GENOMIC DNA]</scope>
    <source>
        <strain evidence="2 3">KCTC 23505</strain>
    </source>
</reference>
<sequence length="214" mass="24326">ADVRPGGHELRRDRLILAQTGAVEGWPGTMGQAMSVGRQIRPLKTTPAPRMQIISVMERKFTQISFRQAARRQLYVGLQVRMEDVMTNGQFRFAYCTPKYEITVSFYQDGLGLPVVGTWDRSPSDRGTLFGAASGIIEVLAMPQGDQSDHLFDERPPQGAFMVIEVDQVDERYQRTAQKGLPIQQELRDQSWGHRNFCVRDPNGLTLYFFSDRK</sequence>
<dbReference type="EMBL" id="JAKGBZ010000055">
    <property type="protein sequence ID" value="MCF3948488.1"/>
    <property type="molecule type" value="Genomic_DNA"/>
</dbReference>
<dbReference type="InterPro" id="IPR029068">
    <property type="entry name" value="Glyas_Bleomycin-R_OHBP_Dase"/>
</dbReference>
<keyword evidence="3" id="KW-1185">Reference proteome</keyword>
<comment type="caution">
    <text evidence="2">The sequence shown here is derived from an EMBL/GenBank/DDBJ whole genome shotgun (WGS) entry which is preliminary data.</text>
</comment>
<evidence type="ECO:0000313" key="3">
    <source>
        <dbReference type="Proteomes" id="UP001521209"/>
    </source>
</evidence>
<evidence type="ECO:0000259" key="1">
    <source>
        <dbReference type="PROSITE" id="PS51819"/>
    </source>
</evidence>